<evidence type="ECO:0000259" key="1">
    <source>
        <dbReference type="SMART" id="SM00923"/>
    </source>
</evidence>
<sequence length="76" mass="8788">MENLNPFDDPNGVCCVLSNDQQQFSLWPDTLLVPAGWHVVFGPSAREQCANWLEENWRDMRPQSLRLHDAASFEQE</sequence>
<dbReference type="PANTHER" id="PTHR38444:SF1">
    <property type="entry name" value="ENTEROBACTIN BIOSYNTHESIS PROTEIN YBDZ"/>
    <property type="match status" value="1"/>
</dbReference>
<dbReference type="Proteomes" id="UP000627464">
    <property type="component" value="Unassembled WGS sequence"/>
</dbReference>
<feature type="domain" description="MbtH-like" evidence="1">
    <location>
        <begin position="5"/>
        <end position="55"/>
    </location>
</feature>
<evidence type="ECO:0000313" key="2">
    <source>
        <dbReference type="EMBL" id="GGA30168.1"/>
    </source>
</evidence>
<dbReference type="Pfam" id="PF03621">
    <property type="entry name" value="MbtH"/>
    <property type="match status" value="1"/>
</dbReference>
<dbReference type="RefSeq" id="WP_188469332.1">
    <property type="nucleotide sequence ID" value="NZ_BMFZ01000001.1"/>
</dbReference>
<name>A0ABQ1FTE4_9GAMM</name>
<evidence type="ECO:0000313" key="3">
    <source>
        <dbReference type="Proteomes" id="UP000627464"/>
    </source>
</evidence>
<dbReference type="Gene3D" id="3.90.820.10">
    <property type="entry name" value="Structural Genomics, Unknown Function 30-nov-00 1gh9 Mol_id"/>
    <property type="match status" value="1"/>
</dbReference>
<organism evidence="2 3">
    <name type="scientific">Hafnia psychrotolerans</name>
    <dbReference type="NCBI Taxonomy" id="1477018"/>
    <lineage>
        <taxon>Bacteria</taxon>
        <taxon>Pseudomonadati</taxon>
        <taxon>Pseudomonadota</taxon>
        <taxon>Gammaproteobacteria</taxon>
        <taxon>Enterobacterales</taxon>
        <taxon>Hafniaceae</taxon>
        <taxon>Hafnia</taxon>
    </lineage>
</organism>
<dbReference type="InterPro" id="IPR037407">
    <property type="entry name" value="MLP_fam"/>
</dbReference>
<dbReference type="PANTHER" id="PTHR38444">
    <property type="entry name" value="ENTEROBACTIN BIOSYNTHESIS PROTEIN YBDZ"/>
    <property type="match status" value="1"/>
</dbReference>
<dbReference type="InterPro" id="IPR038020">
    <property type="entry name" value="MbtH-like_sf"/>
</dbReference>
<protein>
    <submittedName>
        <fullName evidence="2">Protein mbtH</fullName>
    </submittedName>
</protein>
<comment type="caution">
    <text evidence="2">The sequence shown here is derived from an EMBL/GenBank/DDBJ whole genome shotgun (WGS) entry which is preliminary data.</text>
</comment>
<proteinExistence type="predicted"/>
<dbReference type="SUPFAM" id="SSF160582">
    <property type="entry name" value="MbtH-like"/>
    <property type="match status" value="1"/>
</dbReference>
<keyword evidence="3" id="KW-1185">Reference proteome</keyword>
<accession>A0ABQ1FTE4</accession>
<dbReference type="InterPro" id="IPR005153">
    <property type="entry name" value="MbtH-like_dom"/>
</dbReference>
<dbReference type="EMBL" id="BMFZ01000001">
    <property type="protein sequence ID" value="GGA30168.1"/>
    <property type="molecule type" value="Genomic_DNA"/>
</dbReference>
<reference evidence="3" key="1">
    <citation type="journal article" date="2019" name="Int. J. Syst. Evol. Microbiol.">
        <title>The Global Catalogue of Microorganisms (GCM) 10K type strain sequencing project: providing services to taxonomists for standard genome sequencing and annotation.</title>
        <authorList>
            <consortium name="The Broad Institute Genomics Platform"/>
            <consortium name="The Broad Institute Genome Sequencing Center for Infectious Disease"/>
            <person name="Wu L."/>
            <person name="Ma J."/>
        </authorList>
    </citation>
    <scope>NUCLEOTIDE SEQUENCE [LARGE SCALE GENOMIC DNA]</scope>
    <source>
        <strain evidence="3">CGMCC 1.12806</strain>
    </source>
</reference>
<dbReference type="SMART" id="SM00923">
    <property type="entry name" value="MbtH"/>
    <property type="match status" value="1"/>
</dbReference>
<gene>
    <name evidence="2" type="ORF">GCM10011328_00870</name>
</gene>